<evidence type="ECO:0000259" key="9">
    <source>
        <dbReference type="PROSITE" id="PS50846"/>
    </source>
</evidence>
<dbReference type="GO" id="GO:0016020">
    <property type="term" value="C:membrane"/>
    <property type="evidence" value="ECO:0007669"/>
    <property type="project" value="UniProtKB-SubCell"/>
</dbReference>
<feature type="transmembrane region" description="Helical" evidence="8">
    <location>
        <begin position="140"/>
        <end position="156"/>
    </location>
</feature>
<dbReference type="Pfam" id="PF00122">
    <property type="entry name" value="E1-E2_ATPase"/>
    <property type="match status" value="1"/>
</dbReference>
<dbReference type="InterPro" id="IPR059000">
    <property type="entry name" value="ATPase_P-type_domA"/>
</dbReference>
<comment type="similarity">
    <text evidence="2">Belongs to the cation transport ATPase (P-type) (TC 3.A.3) family. Type IB subfamily.</text>
</comment>
<evidence type="ECO:0000256" key="7">
    <source>
        <dbReference type="ARBA" id="ARBA00023136"/>
    </source>
</evidence>
<dbReference type="PANTHER" id="PTHR48085:SF5">
    <property type="entry name" value="CADMIUM_ZINC-TRANSPORTING ATPASE HMA4-RELATED"/>
    <property type="match status" value="1"/>
</dbReference>
<dbReference type="PROSITE" id="PS50846">
    <property type="entry name" value="HMA_2"/>
    <property type="match status" value="1"/>
</dbReference>
<dbReference type="Gene3D" id="3.30.70.100">
    <property type="match status" value="1"/>
</dbReference>
<dbReference type="CDD" id="cd00371">
    <property type="entry name" value="HMA"/>
    <property type="match status" value="1"/>
</dbReference>
<dbReference type="PRINTS" id="PR00941">
    <property type="entry name" value="CDATPASE"/>
</dbReference>
<dbReference type="AlphaFoldDB" id="A0A0F9P4K2"/>
<dbReference type="InterPro" id="IPR027256">
    <property type="entry name" value="P-typ_ATPase_IB"/>
</dbReference>
<keyword evidence="6 8" id="KW-1133">Transmembrane helix</keyword>
<feature type="domain" description="HMA" evidence="9">
    <location>
        <begin position="2"/>
        <end position="68"/>
    </location>
</feature>
<dbReference type="InterPro" id="IPR001757">
    <property type="entry name" value="P_typ_ATPase"/>
</dbReference>
<protein>
    <recommendedName>
        <fullName evidence="9">HMA domain-containing protein</fullName>
    </recommendedName>
</protein>
<dbReference type="GO" id="GO:0046872">
    <property type="term" value="F:metal ion binding"/>
    <property type="evidence" value="ECO:0007669"/>
    <property type="project" value="InterPro"/>
</dbReference>
<gene>
    <name evidence="10" type="ORF">LCGC14_0889330</name>
</gene>
<dbReference type="InterPro" id="IPR036163">
    <property type="entry name" value="HMA_dom_sf"/>
</dbReference>
<feature type="transmembrane region" description="Helical" evidence="8">
    <location>
        <begin position="312"/>
        <end position="332"/>
    </location>
</feature>
<organism evidence="10">
    <name type="scientific">marine sediment metagenome</name>
    <dbReference type="NCBI Taxonomy" id="412755"/>
    <lineage>
        <taxon>unclassified sequences</taxon>
        <taxon>metagenomes</taxon>
        <taxon>ecological metagenomes</taxon>
    </lineage>
</organism>
<keyword evidence="5" id="KW-0067">ATP-binding</keyword>
<feature type="transmembrane region" description="Helical" evidence="8">
    <location>
        <begin position="86"/>
        <end position="105"/>
    </location>
</feature>
<evidence type="ECO:0000256" key="3">
    <source>
        <dbReference type="ARBA" id="ARBA00022692"/>
    </source>
</evidence>
<dbReference type="Gene3D" id="1.20.1110.10">
    <property type="entry name" value="Calcium-transporting ATPase, transmembrane domain"/>
    <property type="match status" value="1"/>
</dbReference>
<dbReference type="SUPFAM" id="SSF81653">
    <property type="entry name" value="Calcium ATPase, transduction domain A"/>
    <property type="match status" value="1"/>
</dbReference>
<dbReference type="Pfam" id="PF00403">
    <property type="entry name" value="HMA"/>
    <property type="match status" value="1"/>
</dbReference>
<accession>A0A0F9P4K2</accession>
<evidence type="ECO:0000256" key="1">
    <source>
        <dbReference type="ARBA" id="ARBA00004141"/>
    </source>
</evidence>
<dbReference type="InterPro" id="IPR023298">
    <property type="entry name" value="ATPase_P-typ_TM_dom_sf"/>
</dbReference>
<feature type="transmembrane region" description="Helical" evidence="8">
    <location>
        <begin position="111"/>
        <end position="128"/>
    </location>
</feature>
<dbReference type="NCBIfam" id="TIGR01494">
    <property type="entry name" value="ATPase_P-type"/>
    <property type="match status" value="1"/>
</dbReference>
<feature type="transmembrane region" description="Helical" evidence="8">
    <location>
        <begin position="344"/>
        <end position="371"/>
    </location>
</feature>
<dbReference type="SUPFAM" id="SSF55008">
    <property type="entry name" value="HMA, heavy metal-associated domain"/>
    <property type="match status" value="1"/>
</dbReference>
<dbReference type="GO" id="GO:0016887">
    <property type="term" value="F:ATP hydrolysis activity"/>
    <property type="evidence" value="ECO:0007669"/>
    <property type="project" value="InterPro"/>
</dbReference>
<feature type="transmembrane region" description="Helical" evidence="8">
    <location>
        <begin position="162"/>
        <end position="180"/>
    </location>
</feature>
<keyword evidence="7 8" id="KW-0472">Membrane</keyword>
<reference evidence="10" key="1">
    <citation type="journal article" date="2015" name="Nature">
        <title>Complex archaea that bridge the gap between prokaryotes and eukaryotes.</title>
        <authorList>
            <person name="Spang A."/>
            <person name="Saw J.H."/>
            <person name="Jorgensen S.L."/>
            <person name="Zaremba-Niedzwiedzka K."/>
            <person name="Martijn J."/>
            <person name="Lind A.E."/>
            <person name="van Eijk R."/>
            <person name="Schleper C."/>
            <person name="Guy L."/>
            <person name="Ettema T.J."/>
        </authorList>
    </citation>
    <scope>NUCLEOTIDE SEQUENCE</scope>
</reference>
<keyword evidence="4" id="KW-0547">Nucleotide-binding</keyword>
<sequence>MAKKVFIVPEMDCADCAINLENMLKKNKGITNAKPNFATAELTIIYDESVHDEKSLTRLLKQLGYSGTTRTEKLPHKEVWWHRKTILFRAISGTITAIGLIAQFLGASSQIYIPIYIVAIVIGLYYPAISGFKSLLKFQLSLNILLVLATAGAIALNLWAEAAGLIFVFSLGEVLEAYAVSRTRKSIQELIELSPKSALVKRDNKELTLPVEQVKVDDVIIIKPGEKVALDGDVINGETSINEAAITGESIPVNKAAGDNVFAGTINQQGSIEVKVSRLSSDTTLAKIIHSVEEAQLEKAESQRFSENFGRYYTPVIFFLAVFVALVPPLAFNQPARPWVERALVLLVVSCPCALVLSTPVAVVTAIGAAARNGVLVKGGIFLEELARTKIFAFDKTGT</sequence>
<dbReference type="InterPro" id="IPR008250">
    <property type="entry name" value="ATPase_P-typ_transduc_dom_A_sf"/>
</dbReference>
<dbReference type="GO" id="GO:0015086">
    <property type="term" value="F:cadmium ion transmembrane transporter activity"/>
    <property type="evidence" value="ECO:0007669"/>
    <property type="project" value="TreeGrafter"/>
</dbReference>
<feature type="non-terminal residue" evidence="10">
    <location>
        <position position="399"/>
    </location>
</feature>
<evidence type="ECO:0000256" key="5">
    <source>
        <dbReference type="ARBA" id="ARBA00022840"/>
    </source>
</evidence>
<dbReference type="InterPro" id="IPR051014">
    <property type="entry name" value="Cation_Transport_ATPase_IB"/>
</dbReference>
<evidence type="ECO:0000256" key="4">
    <source>
        <dbReference type="ARBA" id="ARBA00022741"/>
    </source>
</evidence>
<evidence type="ECO:0000256" key="6">
    <source>
        <dbReference type="ARBA" id="ARBA00022989"/>
    </source>
</evidence>
<dbReference type="InterPro" id="IPR006121">
    <property type="entry name" value="HMA_dom"/>
</dbReference>
<dbReference type="GO" id="GO:0019829">
    <property type="term" value="F:ATPase-coupled monoatomic cation transmembrane transporter activity"/>
    <property type="evidence" value="ECO:0007669"/>
    <property type="project" value="InterPro"/>
</dbReference>
<dbReference type="GO" id="GO:0005524">
    <property type="term" value="F:ATP binding"/>
    <property type="evidence" value="ECO:0007669"/>
    <property type="project" value="UniProtKB-KW"/>
</dbReference>
<evidence type="ECO:0000313" key="10">
    <source>
        <dbReference type="EMBL" id="KKN24999.1"/>
    </source>
</evidence>
<proteinExistence type="inferred from homology"/>
<evidence type="ECO:0000256" key="2">
    <source>
        <dbReference type="ARBA" id="ARBA00006024"/>
    </source>
</evidence>
<dbReference type="SUPFAM" id="SSF81665">
    <property type="entry name" value="Calcium ATPase, transmembrane domain M"/>
    <property type="match status" value="1"/>
</dbReference>
<comment type="caution">
    <text evidence="10">The sequence shown here is derived from an EMBL/GenBank/DDBJ whole genome shotgun (WGS) entry which is preliminary data.</text>
</comment>
<dbReference type="EMBL" id="LAZR01002838">
    <property type="protein sequence ID" value="KKN24999.1"/>
    <property type="molecule type" value="Genomic_DNA"/>
</dbReference>
<dbReference type="InterPro" id="IPR023214">
    <property type="entry name" value="HAD_sf"/>
</dbReference>
<comment type="subcellular location">
    <subcellularLocation>
        <location evidence="1">Membrane</location>
        <topology evidence="1">Multi-pass membrane protein</topology>
    </subcellularLocation>
</comment>
<keyword evidence="3 8" id="KW-0812">Transmembrane</keyword>
<dbReference type="Gene3D" id="2.70.150.10">
    <property type="entry name" value="Calcium-transporting ATPase, cytoplasmic transduction domain A"/>
    <property type="match status" value="1"/>
</dbReference>
<dbReference type="FunFam" id="2.70.150.10:FF:000002">
    <property type="entry name" value="Copper-transporting ATPase 1, putative"/>
    <property type="match status" value="1"/>
</dbReference>
<name>A0A0F9P4K2_9ZZZZ</name>
<dbReference type="Gene3D" id="3.40.50.1000">
    <property type="entry name" value="HAD superfamily/HAD-like"/>
    <property type="match status" value="1"/>
</dbReference>
<dbReference type="PANTHER" id="PTHR48085">
    <property type="entry name" value="CADMIUM/ZINC-TRANSPORTING ATPASE HMA2-RELATED"/>
    <property type="match status" value="1"/>
</dbReference>
<evidence type="ECO:0000256" key="8">
    <source>
        <dbReference type="SAM" id="Phobius"/>
    </source>
</evidence>